<keyword evidence="2" id="KW-1185">Reference proteome</keyword>
<accession>A0A841QGR0</accession>
<dbReference type="EMBL" id="JACHIE010000006">
    <property type="protein sequence ID" value="MBB6457227.1"/>
    <property type="molecule type" value="Genomic_DNA"/>
</dbReference>
<protein>
    <submittedName>
        <fullName evidence="1">Uncharacterized protein</fullName>
    </submittedName>
</protein>
<proteinExistence type="predicted"/>
<gene>
    <name evidence="1" type="ORF">HNR55_001815</name>
</gene>
<organism evidence="1 2">
    <name type="scientific">Acetobacter lovaniensis</name>
    <dbReference type="NCBI Taxonomy" id="104100"/>
    <lineage>
        <taxon>Bacteria</taxon>
        <taxon>Pseudomonadati</taxon>
        <taxon>Pseudomonadota</taxon>
        <taxon>Alphaproteobacteria</taxon>
        <taxon>Acetobacterales</taxon>
        <taxon>Acetobacteraceae</taxon>
        <taxon>Acetobacter</taxon>
    </lineage>
</organism>
<sequence>MNETERAMLDAAYANSIAAKYVWQSLLSHLSKTDRTAELAIFESLTEAKAALEKECTANSDDLRASALAIAIAQMDEVLGAIEARRSRYI</sequence>
<dbReference type="Proteomes" id="UP000578000">
    <property type="component" value="Unassembled WGS sequence"/>
</dbReference>
<dbReference type="AlphaFoldDB" id="A0A841QGR0"/>
<comment type="caution">
    <text evidence="1">The sequence shown here is derived from an EMBL/GenBank/DDBJ whole genome shotgun (WGS) entry which is preliminary data.</text>
</comment>
<reference evidence="1 2" key="1">
    <citation type="submission" date="2020-08" db="EMBL/GenBank/DDBJ databases">
        <title>Genomic Encyclopedia of Type Strains, Phase IV (KMG-IV): sequencing the most valuable type-strain genomes for metagenomic binning, comparative biology and taxonomic classification.</title>
        <authorList>
            <person name="Goeker M."/>
        </authorList>
    </citation>
    <scope>NUCLEOTIDE SEQUENCE [LARGE SCALE GENOMIC DNA]</scope>
    <source>
        <strain evidence="1 2">DSM 4491</strain>
    </source>
</reference>
<evidence type="ECO:0000313" key="1">
    <source>
        <dbReference type="EMBL" id="MBB6457227.1"/>
    </source>
</evidence>
<evidence type="ECO:0000313" key="2">
    <source>
        <dbReference type="Proteomes" id="UP000578000"/>
    </source>
</evidence>
<name>A0A841QGR0_9PROT</name>
<dbReference type="RefSeq" id="WP_166113345.1">
    <property type="nucleotide sequence ID" value="NZ_BAABDB010000007.1"/>
</dbReference>